<protein>
    <submittedName>
        <fullName evidence="1">Uncharacterized protein</fullName>
    </submittedName>
</protein>
<accession>A0ACC0XS83</accession>
<proteinExistence type="predicted"/>
<evidence type="ECO:0000313" key="1">
    <source>
        <dbReference type="EMBL" id="KAJ0021246.1"/>
    </source>
</evidence>
<evidence type="ECO:0000313" key="2">
    <source>
        <dbReference type="Proteomes" id="UP001163603"/>
    </source>
</evidence>
<comment type="caution">
    <text evidence="1">The sequence shown here is derived from an EMBL/GenBank/DDBJ whole genome shotgun (WGS) entry which is preliminary data.</text>
</comment>
<organism evidence="1 2">
    <name type="scientific">Pistacia integerrima</name>
    <dbReference type="NCBI Taxonomy" id="434235"/>
    <lineage>
        <taxon>Eukaryota</taxon>
        <taxon>Viridiplantae</taxon>
        <taxon>Streptophyta</taxon>
        <taxon>Embryophyta</taxon>
        <taxon>Tracheophyta</taxon>
        <taxon>Spermatophyta</taxon>
        <taxon>Magnoliopsida</taxon>
        <taxon>eudicotyledons</taxon>
        <taxon>Gunneridae</taxon>
        <taxon>Pentapetalae</taxon>
        <taxon>rosids</taxon>
        <taxon>malvids</taxon>
        <taxon>Sapindales</taxon>
        <taxon>Anacardiaceae</taxon>
        <taxon>Pistacia</taxon>
    </lineage>
</organism>
<reference evidence="2" key="1">
    <citation type="journal article" date="2023" name="G3 (Bethesda)">
        <title>Genome assembly and association tests identify interacting loci associated with vigor, precocity, and sex in interspecific pistachio rootstocks.</title>
        <authorList>
            <person name="Palmer W."/>
            <person name="Jacygrad E."/>
            <person name="Sagayaradj S."/>
            <person name="Cavanaugh K."/>
            <person name="Han R."/>
            <person name="Bertier L."/>
            <person name="Beede B."/>
            <person name="Kafkas S."/>
            <person name="Golino D."/>
            <person name="Preece J."/>
            <person name="Michelmore R."/>
        </authorList>
    </citation>
    <scope>NUCLEOTIDE SEQUENCE [LARGE SCALE GENOMIC DNA]</scope>
</reference>
<sequence length="29" mass="3487">MMYEEVSGLRHQMFIGEGRNSVERTRLME</sequence>
<dbReference type="Proteomes" id="UP001163603">
    <property type="component" value="Chromosome 11"/>
</dbReference>
<keyword evidence="2" id="KW-1185">Reference proteome</keyword>
<dbReference type="EMBL" id="CM047746">
    <property type="protein sequence ID" value="KAJ0021246.1"/>
    <property type="molecule type" value="Genomic_DNA"/>
</dbReference>
<gene>
    <name evidence="1" type="ORF">Pint_30894</name>
</gene>
<name>A0ACC0XS83_9ROSI</name>